<proteinExistence type="predicted"/>
<accession>A0A450S6V2</accession>
<dbReference type="EMBL" id="CAADEX010000017">
    <property type="protein sequence ID" value="VFJ47606.1"/>
    <property type="molecule type" value="Genomic_DNA"/>
</dbReference>
<evidence type="ECO:0000313" key="1">
    <source>
        <dbReference type="EMBL" id="VFJ47606.1"/>
    </source>
</evidence>
<sequence>MGYYSVVLIHYLRARRYPASADTQGRSIAQMPCGRSIENLPEIVVLREALAEETGERSNPGDKTMGEAVIFAEERALVSRIWEKIMEESASGPQSGC</sequence>
<organism evidence="1">
    <name type="scientific">Candidatus Kentrum sp. DK</name>
    <dbReference type="NCBI Taxonomy" id="2126562"/>
    <lineage>
        <taxon>Bacteria</taxon>
        <taxon>Pseudomonadati</taxon>
        <taxon>Pseudomonadota</taxon>
        <taxon>Gammaproteobacteria</taxon>
        <taxon>Candidatus Kentrum</taxon>
    </lineage>
</organism>
<gene>
    <name evidence="1" type="ORF">BECKDK2373B_GA0170837_101749</name>
</gene>
<dbReference type="AlphaFoldDB" id="A0A450S6V2"/>
<protein>
    <submittedName>
        <fullName evidence="1">Uncharacterized protein</fullName>
    </submittedName>
</protein>
<reference evidence="1" key="1">
    <citation type="submission" date="2019-02" db="EMBL/GenBank/DDBJ databases">
        <authorList>
            <person name="Gruber-Vodicka R. H."/>
            <person name="Seah K. B. B."/>
        </authorList>
    </citation>
    <scope>NUCLEOTIDE SEQUENCE</scope>
    <source>
        <strain evidence="1">BECK_DK47</strain>
    </source>
</reference>
<name>A0A450S6V2_9GAMM</name>